<organism evidence="2 3">
    <name type="scientific">Zhongshania arctica</name>
    <dbReference type="NCBI Taxonomy" id="3238302"/>
    <lineage>
        <taxon>Bacteria</taxon>
        <taxon>Pseudomonadati</taxon>
        <taxon>Pseudomonadota</taxon>
        <taxon>Gammaproteobacteria</taxon>
        <taxon>Cellvibrionales</taxon>
        <taxon>Spongiibacteraceae</taxon>
        <taxon>Zhongshania</taxon>
    </lineage>
</organism>
<proteinExistence type="predicted"/>
<keyword evidence="3" id="KW-1185">Reference proteome</keyword>
<dbReference type="Proteomes" id="UP001557484">
    <property type="component" value="Unassembled WGS sequence"/>
</dbReference>
<accession>A0ABV3TTD7</accession>
<sequence>MKKVIALTAALALSAGSLIAGQVNNSGVSTFTAGQPAVAADVNSTFQALITAINDNATRIAALEAAAPSLSVAGKSFSVRSIISEVAVGENPNDGDGQSYNPAGGNDFVNISNGTLQATVSFDANGGGGTFVLESDKYFEANIPNNKFQDFSDANATDVITFIQVGNAVTVTFPDNGTAEFLVAANGTMLISAVSELETAAEFDDGSTGEASYVEFLIGVQNTAQ</sequence>
<name>A0ABV3TTD7_9GAMM</name>
<reference evidence="2 3" key="1">
    <citation type="journal article" date="2011" name="Int. J. Syst. Evol. Microbiol.">
        <title>Zhongshania antarctica gen. nov., sp. nov. and Zhongshania guokunii sp. nov., gammaproteobacteria respectively isolated from coastal attached (fast) ice and surface seawater of the Antarctic.</title>
        <authorList>
            <person name="Li H.J."/>
            <person name="Zhang X.Y."/>
            <person name="Chen C.X."/>
            <person name="Zhang Y.J."/>
            <person name="Gao Z.M."/>
            <person name="Yu Y."/>
            <person name="Chen X.L."/>
            <person name="Chen B."/>
            <person name="Zhang Y.Z."/>
        </authorList>
    </citation>
    <scope>NUCLEOTIDE SEQUENCE [LARGE SCALE GENOMIC DNA]</scope>
    <source>
        <strain evidence="2 3">R06B22</strain>
    </source>
</reference>
<evidence type="ECO:0000313" key="3">
    <source>
        <dbReference type="Proteomes" id="UP001557484"/>
    </source>
</evidence>
<keyword evidence="1" id="KW-0732">Signal</keyword>
<gene>
    <name evidence="2" type="ORF">AB4875_03735</name>
</gene>
<comment type="caution">
    <text evidence="2">The sequence shown here is derived from an EMBL/GenBank/DDBJ whole genome shotgun (WGS) entry which is preliminary data.</text>
</comment>
<evidence type="ECO:0000256" key="1">
    <source>
        <dbReference type="SAM" id="SignalP"/>
    </source>
</evidence>
<dbReference type="EMBL" id="JBFRYB010000001">
    <property type="protein sequence ID" value="MEX1664585.1"/>
    <property type="molecule type" value="Genomic_DNA"/>
</dbReference>
<dbReference type="RefSeq" id="WP_368374707.1">
    <property type="nucleotide sequence ID" value="NZ_JBFRYB010000001.1"/>
</dbReference>
<protein>
    <submittedName>
        <fullName evidence="2">Uncharacterized protein</fullName>
    </submittedName>
</protein>
<feature type="chain" id="PRO_5046122203" evidence="1">
    <location>
        <begin position="21"/>
        <end position="225"/>
    </location>
</feature>
<feature type="signal peptide" evidence="1">
    <location>
        <begin position="1"/>
        <end position="20"/>
    </location>
</feature>
<evidence type="ECO:0000313" key="2">
    <source>
        <dbReference type="EMBL" id="MEX1664585.1"/>
    </source>
</evidence>